<protein>
    <submittedName>
        <fullName evidence="6">Peptide-binding protein</fullName>
    </submittedName>
</protein>
<name>A0A5S9F4P7_UABAM</name>
<dbReference type="OrthoDB" id="239741at2"/>
<evidence type="ECO:0000256" key="3">
    <source>
        <dbReference type="ARBA" id="ARBA00022729"/>
    </source>
</evidence>
<evidence type="ECO:0000313" key="7">
    <source>
        <dbReference type="Proteomes" id="UP000326354"/>
    </source>
</evidence>
<feature type="chain" id="PRO_5024921671" evidence="4">
    <location>
        <begin position="23"/>
        <end position="502"/>
    </location>
</feature>
<feature type="domain" description="Solute-binding protein family 5" evidence="5">
    <location>
        <begin position="72"/>
        <end position="395"/>
    </location>
</feature>
<dbReference type="PIRSF" id="PIRSF002741">
    <property type="entry name" value="MppA"/>
    <property type="match status" value="1"/>
</dbReference>
<dbReference type="GO" id="GO:0015833">
    <property type="term" value="P:peptide transport"/>
    <property type="evidence" value="ECO:0007669"/>
    <property type="project" value="TreeGrafter"/>
</dbReference>
<proteinExistence type="inferred from homology"/>
<keyword evidence="7" id="KW-1185">Reference proteome</keyword>
<dbReference type="InterPro" id="IPR030678">
    <property type="entry name" value="Peptide/Ni-bd"/>
</dbReference>
<dbReference type="GO" id="GO:0043190">
    <property type="term" value="C:ATP-binding cassette (ABC) transporter complex"/>
    <property type="evidence" value="ECO:0007669"/>
    <property type="project" value="InterPro"/>
</dbReference>
<dbReference type="GO" id="GO:0030288">
    <property type="term" value="C:outer membrane-bounded periplasmic space"/>
    <property type="evidence" value="ECO:0007669"/>
    <property type="project" value="UniProtKB-ARBA"/>
</dbReference>
<dbReference type="InterPro" id="IPR000914">
    <property type="entry name" value="SBP_5_dom"/>
</dbReference>
<dbReference type="Gene3D" id="3.90.76.10">
    <property type="entry name" value="Dipeptide-binding Protein, Domain 1"/>
    <property type="match status" value="1"/>
</dbReference>
<feature type="signal peptide" evidence="4">
    <location>
        <begin position="1"/>
        <end position="22"/>
    </location>
</feature>
<dbReference type="InterPro" id="IPR039424">
    <property type="entry name" value="SBP_5"/>
</dbReference>
<reference evidence="6 7" key="1">
    <citation type="submission" date="2019-08" db="EMBL/GenBank/DDBJ databases">
        <title>Complete genome sequence of Candidatus Uab amorphum.</title>
        <authorList>
            <person name="Shiratori T."/>
            <person name="Suzuki S."/>
            <person name="Kakizawa Y."/>
            <person name="Ishida K."/>
        </authorList>
    </citation>
    <scope>NUCLEOTIDE SEQUENCE [LARGE SCALE GENOMIC DNA]</scope>
    <source>
        <strain evidence="6 7">SRT547</strain>
    </source>
</reference>
<dbReference type="PANTHER" id="PTHR30290:SF9">
    <property type="entry name" value="OLIGOPEPTIDE-BINDING PROTEIN APPA"/>
    <property type="match status" value="1"/>
</dbReference>
<dbReference type="PANTHER" id="PTHR30290">
    <property type="entry name" value="PERIPLASMIC BINDING COMPONENT OF ABC TRANSPORTER"/>
    <property type="match status" value="1"/>
</dbReference>
<accession>A0A5S9F4P7</accession>
<dbReference type="SUPFAM" id="SSF53850">
    <property type="entry name" value="Periplasmic binding protein-like II"/>
    <property type="match status" value="1"/>
</dbReference>
<evidence type="ECO:0000256" key="2">
    <source>
        <dbReference type="ARBA" id="ARBA00022448"/>
    </source>
</evidence>
<dbReference type="Gene3D" id="3.40.190.10">
    <property type="entry name" value="Periplasmic binding protein-like II"/>
    <property type="match status" value="1"/>
</dbReference>
<organism evidence="6 7">
    <name type="scientific">Uabimicrobium amorphum</name>
    <dbReference type="NCBI Taxonomy" id="2596890"/>
    <lineage>
        <taxon>Bacteria</taxon>
        <taxon>Pseudomonadati</taxon>
        <taxon>Planctomycetota</taxon>
        <taxon>Candidatus Uabimicrobiia</taxon>
        <taxon>Candidatus Uabimicrobiales</taxon>
        <taxon>Candidatus Uabimicrobiaceae</taxon>
        <taxon>Candidatus Uabimicrobium</taxon>
    </lineage>
</organism>
<gene>
    <name evidence="6" type="ORF">UABAM_04156</name>
</gene>
<dbReference type="KEGG" id="uam:UABAM_04156"/>
<dbReference type="Gene3D" id="3.10.105.10">
    <property type="entry name" value="Dipeptide-binding Protein, Domain 3"/>
    <property type="match status" value="1"/>
</dbReference>
<dbReference type="Proteomes" id="UP000326354">
    <property type="component" value="Chromosome"/>
</dbReference>
<dbReference type="Pfam" id="PF00496">
    <property type="entry name" value="SBP_bac_5"/>
    <property type="match status" value="1"/>
</dbReference>
<dbReference type="EMBL" id="AP019860">
    <property type="protein sequence ID" value="BBM85778.1"/>
    <property type="molecule type" value="Genomic_DNA"/>
</dbReference>
<keyword evidence="2" id="KW-0813">Transport</keyword>
<evidence type="ECO:0000259" key="5">
    <source>
        <dbReference type="Pfam" id="PF00496"/>
    </source>
</evidence>
<evidence type="ECO:0000256" key="4">
    <source>
        <dbReference type="SAM" id="SignalP"/>
    </source>
</evidence>
<evidence type="ECO:0000313" key="6">
    <source>
        <dbReference type="EMBL" id="BBM85778.1"/>
    </source>
</evidence>
<comment type="similarity">
    <text evidence="1">Belongs to the bacterial solute-binding protein 5 family.</text>
</comment>
<dbReference type="AlphaFoldDB" id="A0A5S9F4P7"/>
<dbReference type="GO" id="GO:1904680">
    <property type="term" value="F:peptide transmembrane transporter activity"/>
    <property type="evidence" value="ECO:0007669"/>
    <property type="project" value="TreeGrafter"/>
</dbReference>
<keyword evidence="3 4" id="KW-0732">Signal</keyword>
<sequence length="502" mass="58831">MSFTQNTKYCAIVLLCLMSLMAKENRSLYCGDFHKVQTLIPRMNGTSTENRICQFIFDSLVVQEQDRRYTLSIAQEVDVSPDSLSYTFLLHTVRWQDGSLLTARDIQFTIEVLLNPQSVNFQPVLAAFIEDVTFVNPKTITITLTQPFYEPLALFTFKILPQHILRQSILSKQSPFAKNPVGCGPFKYVKGLGSNEVQLVRSEYFTYRKRPYFDKVFFRIYGSRTQAMQDLLRKKIHVIPSVYTQKSDKIAYEPNSQYNLHFLTFNYTRKHRYRELFSNANLRRALLQSLDRTKIVQRCFAVKKNNIISGPFPHQSWFYNKDIAGWDFDERDAKSSLQNIMSKKGFTQKKYWQKNGTPVELELSYTEENHREAVELIANHFEKAGFKTTVLLSSEQRDISYSYYTFSNTTDLIQLFSLYEMGKNSDIYQNSQLAELLHELHSTLNPWAIQGIGHQIHAFIHKETPFIFLWQLDSHVAYNKNLNIKLHPINSYRFPETWKFNK</sequence>
<evidence type="ECO:0000256" key="1">
    <source>
        <dbReference type="ARBA" id="ARBA00005695"/>
    </source>
</evidence>